<feature type="region of interest" description="Disordered" evidence="1">
    <location>
        <begin position="1"/>
        <end position="33"/>
    </location>
</feature>
<keyword evidence="2" id="KW-1133">Transmembrane helix</keyword>
<proteinExistence type="predicted"/>
<comment type="caution">
    <text evidence="3">The sequence shown here is derived from an EMBL/GenBank/DDBJ whole genome shotgun (WGS) entry which is preliminary data.</text>
</comment>
<accession>A0ABR8W4A1</accession>
<evidence type="ECO:0000256" key="1">
    <source>
        <dbReference type="SAM" id="MobiDB-lite"/>
    </source>
</evidence>
<dbReference type="RefSeq" id="WP_083428856.1">
    <property type="nucleotide sequence ID" value="NZ_JACSPX010000001.1"/>
</dbReference>
<evidence type="ECO:0008006" key="5">
    <source>
        <dbReference type="Google" id="ProtNLM"/>
    </source>
</evidence>
<reference evidence="3 4" key="1">
    <citation type="submission" date="2020-08" db="EMBL/GenBank/DDBJ databases">
        <title>A Genomic Blueprint of the Chicken Gut Microbiome.</title>
        <authorList>
            <person name="Gilroy R."/>
            <person name="Ravi A."/>
            <person name="Getino M."/>
            <person name="Pursley I."/>
            <person name="Horton D.L."/>
            <person name="Alikhan N.-F."/>
            <person name="Baker D."/>
            <person name="Gharbi K."/>
            <person name="Hall N."/>
            <person name="Watson M."/>
            <person name="Adriaenssens E.M."/>
            <person name="Foster-Nyarko E."/>
            <person name="Jarju S."/>
            <person name="Secka A."/>
            <person name="Antonio M."/>
            <person name="Oren A."/>
            <person name="Chaudhuri R."/>
            <person name="La Ragione R.M."/>
            <person name="Hildebrand F."/>
            <person name="Pallen M.J."/>
        </authorList>
    </citation>
    <scope>NUCLEOTIDE SEQUENCE [LARGE SCALE GENOMIC DNA]</scope>
    <source>
        <strain evidence="3 4">Re1</strain>
    </source>
</reference>
<feature type="transmembrane region" description="Helical" evidence="2">
    <location>
        <begin position="40"/>
        <end position="62"/>
    </location>
</feature>
<dbReference type="EMBL" id="JACSPX010000001">
    <property type="protein sequence ID" value="MBD8011858.1"/>
    <property type="molecule type" value="Genomic_DNA"/>
</dbReference>
<protein>
    <recommendedName>
        <fullName evidence="5">SbsA Ig-like domain-containing protein</fullName>
    </recommendedName>
</protein>
<name>A0ABR8W4A1_9MICO</name>
<sequence length="488" mass="50973">MSAPGSAPPAEGPVAPDRPAADGSPPPETPAAPRDRRFTLALLSVLGILTVVAGVLAVVSLVQGPRLSQVQVDPAQAIEASGSRLILTANQSLDAIDPDQVTVEPAVPFTVDAGGRSVGIRFTVPLHDDTTYRVAVAGVTAAGGGTEADLETSFRTPASSIMLLQRSADGADKIFLSDLSGEKAAPVFEHPRISDFRATTDVIVVAVEEDDGSRLLVMNRDGSEQRELPLPGEGYVSSVQVSDRGGLVGYSYSDRELTEATGRASVLVTQALSGADEPRIVQIDGEEANVAEWRFVPDSSALLFIDFDGSLTVEDPTGDAGAQPMGVAASILGVNRGTYTALIERADGSFVVLDLTDGTEQPLPASDPDYGDAVGIEAFPGGTLRHIVQRDELGMPTGQAVVRVDEEGAATMVAEVSGEDSILQTCVSPSGQYAAVTIAPDLANNEYDDLLLPLPVTVHTRLIDLLGDRELPTLSGFDISWCRTAPLP</sequence>
<dbReference type="SUPFAM" id="SSF82171">
    <property type="entry name" value="DPP6 N-terminal domain-like"/>
    <property type="match status" value="1"/>
</dbReference>
<evidence type="ECO:0000256" key="2">
    <source>
        <dbReference type="SAM" id="Phobius"/>
    </source>
</evidence>
<keyword evidence="2" id="KW-0472">Membrane</keyword>
<keyword evidence="2" id="KW-0812">Transmembrane</keyword>
<evidence type="ECO:0000313" key="4">
    <source>
        <dbReference type="Proteomes" id="UP000611521"/>
    </source>
</evidence>
<dbReference type="Proteomes" id="UP000611521">
    <property type="component" value="Unassembled WGS sequence"/>
</dbReference>
<organism evidence="3 4">
    <name type="scientific">Microbacterium commune</name>
    <dbReference type="NCBI Taxonomy" id="2762219"/>
    <lineage>
        <taxon>Bacteria</taxon>
        <taxon>Bacillati</taxon>
        <taxon>Actinomycetota</taxon>
        <taxon>Actinomycetes</taxon>
        <taxon>Micrococcales</taxon>
        <taxon>Microbacteriaceae</taxon>
        <taxon>Microbacterium</taxon>
    </lineage>
</organism>
<keyword evidence="4" id="KW-1185">Reference proteome</keyword>
<gene>
    <name evidence="3" type="ORF">H9633_06055</name>
</gene>
<evidence type="ECO:0000313" key="3">
    <source>
        <dbReference type="EMBL" id="MBD8011858.1"/>
    </source>
</evidence>
<feature type="compositionally biased region" description="Pro residues" evidence="1">
    <location>
        <begin position="1"/>
        <end position="11"/>
    </location>
</feature>